<name>K0SZH0_THAOC</name>
<evidence type="ECO:0000313" key="2">
    <source>
        <dbReference type="EMBL" id="EJK71713.1"/>
    </source>
</evidence>
<feature type="non-terminal residue" evidence="2">
    <location>
        <position position="1"/>
    </location>
</feature>
<evidence type="ECO:0000313" key="3">
    <source>
        <dbReference type="Proteomes" id="UP000266841"/>
    </source>
</evidence>
<sequence length="579" mass="60804">PSLSHTGRSSNALKSNARPAAPISSGSVTTKSLLKPQPGFGGSSAGPSNLAPISVTAAAHAEDGVPPTFGPGEVVGGVGCEGPQSRNVSNRNPKTLVVLEIGCPAAAVAGGDSGTQACPSPRPAAPPPARLHMIIARSDLLDFARNEFMLERPKPAGKQPADADRGGHDTAIHMLHKVQVIRSRGEGADKIAAFSAVDKRVQTGRPSPRGMHLQAKDPQLLRRRDVFSCSTSRSTFNFKTLRPMTRSAMIFFVVTLLAGRASGFQQASFASRRTAPSTALRGLFDGLAEGLKEAFANDEEDKGAIEGPGDELPFAPSRPQQTEVQKRWLESQRRAREQQRGRGGGIGGTPLRAKGAPLSNEILLGTQWTLDLYLTGVPDRDPSNDLYGQKSNVSVRDRDLGLGVSLPSSPTASVGLRLLDGGAVEFADSADDECEVDGEVESCVDGSQEGKWLLSDDGKMVRIAIPIHAYRRTVTTTGTIQKVFWSEGEETSTRTSSTYSIPQGLIYGDINVGFGGGAGVLEMIDERAGPNEVSPGGILRVEKQSGLLGASSRMVVCGKFSGTFVSEDSAAAAASSGPI</sequence>
<feature type="compositionally biased region" description="Polar residues" evidence="1">
    <location>
        <begin position="1"/>
        <end position="14"/>
    </location>
</feature>
<dbReference type="OrthoDB" id="191493at2759"/>
<dbReference type="EMBL" id="AGNL01006883">
    <property type="protein sequence ID" value="EJK71713.1"/>
    <property type="molecule type" value="Genomic_DNA"/>
</dbReference>
<feature type="region of interest" description="Disordered" evidence="1">
    <location>
        <begin position="1"/>
        <end position="47"/>
    </location>
</feature>
<keyword evidence="3" id="KW-1185">Reference proteome</keyword>
<feature type="compositionally biased region" description="Basic and acidic residues" evidence="1">
    <location>
        <begin position="324"/>
        <end position="340"/>
    </location>
</feature>
<proteinExistence type="predicted"/>
<dbReference type="Proteomes" id="UP000266841">
    <property type="component" value="Unassembled WGS sequence"/>
</dbReference>
<accession>K0SZH0</accession>
<reference evidence="2 3" key="1">
    <citation type="journal article" date="2012" name="Genome Biol.">
        <title>Genome and low-iron response of an oceanic diatom adapted to chronic iron limitation.</title>
        <authorList>
            <person name="Lommer M."/>
            <person name="Specht M."/>
            <person name="Roy A.S."/>
            <person name="Kraemer L."/>
            <person name="Andreson R."/>
            <person name="Gutowska M.A."/>
            <person name="Wolf J."/>
            <person name="Bergner S.V."/>
            <person name="Schilhabel M.B."/>
            <person name="Klostermeier U.C."/>
            <person name="Beiko R.G."/>
            <person name="Rosenstiel P."/>
            <person name="Hippler M."/>
            <person name="Laroche J."/>
        </authorList>
    </citation>
    <scope>NUCLEOTIDE SEQUENCE [LARGE SCALE GENOMIC DNA]</scope>
    <source>
        <strain evidence="2 3">CCMP1005</strain>
    </source>
</reference>
<gene>
    <name evidence="2" type="ORF">THAOC_06820</name>
</gene>
<dbReference type="eggNOG" id="ENOG502R0MT">
    <property type="taxonomic scope" value="Eukaryota"/>
</dbReference>
<dbReference type="AlphaFoldDB" id="K0SZH0"/>
<organism evidence="2 3">
    <name type="scientific">Thalassiosira oceanica</name>
    <name type="common">Marine diatom</name>
    <dbReference type="NCBI Taxonomy" id="159749"/>
    <lineage>
        <taxon>Eukaryota</taxon>
        <taxon>Sar</taxon>
        <taxon>Stramenopiles</taxon>
        <taxon>Ochrophyta</taxon>
        <taxon>Bacillariophyta</taxon>
        <taxon>Coscinodiscophyceae</taxon>
        <taxon>Thalassiosirophycidae</taxon>
        <taxon>Thalassiosirales</taxon>
        <taxon>Thalassiosiraceae</taxon>
        <taxon>Thalassiosira</taxon>
    </lineage>
</organism>
<evidence type="ECO:0000256" key="1">
    <source>
        <dbReference type="SAM" id="MobiDB-lite"/>
    </source>
</evidence>
<comment type="caution">
    <text evidence="2">The sequence shown here is derived from an EMBL/GenBank/DDBJ whole genome shotgun (WGS) entry which is preliminary data.</text>
</comment>
<feature type="region of interest" description="Disordered" evidence="1">
    <location>
        <begin position="299"/>
        <end position="352"/>
    </location>
</feature>
<protein>
    <submittedName>
        <fullName evidence="2">Uncharacterized protein</fullName>
    </submittedName>
</protein>